<dbReference type="AlphaFoldDB" id="A0A1I0YQL9"/>
<name>A0A1I0YQL9_9PSEU</name>
<organism evidence="1 2">
    <name type="scientific">Amycolatopsis marina</name>
    <dbReference type="NCBI Taxonomy" id="490629"/>
    <lineage>
        <taxon>Bacteria</taxon>
        <taxon>Bacillati</taxon>
        <taxon>Actinomycetota</taxon>
        <taxon>Actinomycetes</taxon>
        <taxon>Pseudonocardiales</taxon>
        <taxon>Pseudonocardiaceae</taxon>
        <taxon>Amycolatopsis</taxon>
    </lineage>
</organism>
<reference evidence="2" key="1">
    <citation type="submission" date="2016-10" db="EMBL/GenBank/DDBJ databases">
        <authorList>
            <person name="Varghese N."/>
            <person name="Submissions S."/>
        </authorList>
    </citation>
    <scope>NUCLEOTIDE SEQUENCE [LARGE SCALE GENOMIC DNA]</scope>
    <source>
        <strain evidence="2">CGMCC 4.3568</strain>
    </source>
</reference>
<protein>
    <recommendedName>
        <fullName evidence="3">TipAS antibiotic-recognition domain-containing protein</fullName>
    </recommendedName>
</protein>
<gene>
    <name evidence="1" type="ORF">SAMN05216266_105235</name>
</gene>
<dbReference type="STRING" id="490629.SAMN05216266_105235"/>
<keyword evidence="2" id="KW-1185">Reference proteome</keyword>
<dbReference type="RefSeq" id="WP_091672503.1">
    <property type="nucleotide sequence ID" value="NZ_FOKG01000005.1"/>
</dbReference>
<dbReference type="Proteomes" id="UP000243799">
    <property type="component" value="Unassembled WGS sequence"/>
</dbReference>
<dbReference type="EMBL" id="FOKG01000005">
    <property type="protein sequence ID" value="SFB15086.1"/>
    <property type="molecule type" value="Genomic_DNA"/>
</dbReference>
<evidence type="ECO:0000313" key="2">
    <source>
        <dbReference type="Proteomes" id="UP000243799"/>
    </source>
</evidence>
<evidence type="ECO:0008006" key="3">
    <source>
        <dbReference type="Google" id="ProtNLM"/>
    </source>
</evidence>
<evidence type="ECO:0000313" key="1">
    <source>
        <dbReference type="EMBL" id="SFB15086.1"/>
    </source>
</evidence>
<dbReference type="OrthoDB" id="3698149at2"/>
<sequence>MTEAWERARRRRQLTHAVLDGLVDQRNPVLTHAQCASIEAEFGDLDSFLGEVQAYWYRAFDARLDQLLAEDDPELGARVDALWQALSREQPAARRLLDAYADRPTLRAGQEHHRQRLLTATGADQEFFRKQRAMT</sequence>
<proteinExistence type="predicted"/>
<accession>A0A1I0YQL9</accession>